<keyword evidence="4" id="KW-1133">Transmembrane helix</keyword>
<keyword evidence="4" id="KW-0812">Transmembrane</keyword>
<dbReference type="RefSeq" id="WP_089415575.1">
    <property type="nucleotide sequence ID" value="NZ_CP022423.1"/>
</dbReference>
<dbReference type="PANTHER" id="PTHR45138">
    <property type="entry name" value="REGULATORY COMPONENTS OF SENSORY TRANSDUCTION SYSTEM"/>
    <property type="match status" value="1"/>
</dbReference>
<dbReference type="SMART" id="SM00267">
    <property type="entry name" value="GGDEF"/>
    <property type="match status" value="1"/>
</dbReference>
<feature type="domain" description="GGDEF" evidence="5">
    <location>
        <begin position="484"/>
        <end position="621"/>
    </location>
</feature>
<dbReference type="CDD" id="cd01949">
    <property type="entry name" value="GGDEF"/>
    <property type="match status" value="1"/>
</dbReference>
<dbReference type="SUPFAM" id="SSF48452">
    <property type="entry name" value="TPR-like"/>
    <property type="match status" value="1"/>
</dbReference>
<dbReference type="PROSITE" id="PS50887">
    <property type="entry name" value="GGDEF"/>
    <property type="match status" value="1"/>
</dbReference>
<proteinExistence type="predicted"/>
<evidence type="ECO:0000259" key="5">
    <source>
        <dbReference type="PROSITE" id="PS50887"/>
    </source>
</evidence>
<evidence type="ECO:0000256" key="4">
    <source>
        <dbReference type="SAM" id="Phobius"/>
    </source>
</evidence>
<dbReference type="Gene3D" id="3.30.70.270">
    <property type="match status" value="1"/>
</dbReference>
<name>A0A221KBG5_VITFI</name>
<dbReference type="SUPFAM" id="SSF55073">
    <property type="entry name" value="Nucleotide cyclase"/>
    <property type="match status" value="1"/>
</dbReference>
<feature type="transmembrane region" description="Helical" evidence="4">
    <location>
        <begin position="420"/>
        <end position="439"/>
    </location>
</feature>
<dbReference type="PANTHER" id="PTHR45138:SF9">
    <property type="entry name" value="DIGUANYLATE CYCLASE DGCM-RELATED"/>
    <property type="match status" value="1"/>
</dbReference>
<dbReference type="InterPro" id="IPR011990">
    <property type="entry name" value="TPR-like_helical_dom_sf"/>
</dbReference>
<reference evidence="6 7" key="1">
    <citation type="submission" date="2017-07" db="EMBL/GenBank/DDBJ databases">
        <title>Complete Genome Sequence of the cosmetic ferment Vitreoscilla filiformis (ATCC15551).</title>
        <authorList>
            <person name="Contreras S."/>
            <person name="Sagory-Zalkind P."/>
            <person name="Blanquart H."/>
            <person name="Iltis A."/>
            <person name="Morand S.C."/>
        </authorList>
    </citation>
    <scope>NUCLEOTIDE SEQUENCE [LARGE SCALE GENOMIC DNA]</scope>
    <source>
        <strain evidence="6 7">ATCC 15551</strain>
    </source>
</reference>
<dbReference type="Pfam" id="PF00990">
    <property type="entry name" value="GGDEF"/>
    <property type="match status" value="1"/>
</dbReference>
<dbReference type="InterPro" id="IPR000160">
    <property type="entry name" value="GGDEF_dom"/>
</dbReference>
<comment type="catalytic activity">
    <reaction evidence="2">
        <text>2 GTP = 3',3'-c-di-GMP + 2 diphosphate</text>
        <dbReference type="Rhea" id="RHEA:24898"/>
        <dbReference type="ChEBI" id="CHEBI:33019"/>
        <dbReference type="ChEBI" id="CHEBI:37565"/>
        <dbReference type="ChEBI" id="CHEBI:58805"/>
        <dbReference type="EC" id="2.7.7.65"/>
    </reaction>
</comment>
<accession>A0A221KBG5</accession>
<keyword evidence="7" id="KW-1185">Reference proteome</keyword>
<dbReference type="AlphaFoldDB" id="A0A221KBG5"/>
<dbReference type="InterPro" id="IPR050469">
    <property type="entry name" value="Diguanylate_Cyclase"/>
</dbReference>
<dbReference type="EC" id="2.7.7.65" evidence="1"/>
<dbReference type="GO" id="GO:0052621">
    <property type="term" value="F:diguanylate cyclase activity"/>
    <property type="evidence" value="ECO:0007669"/>
    <property type="project" value="UniProtKB-EC"/>
</dbReference>
<protein>
    <recommendedName>
        <fullName evidence="1">diguanylate cyclase</fullName>
        <ecNumber evidence="1">2.7.7.65</ecNumber>
    </recommendedName>
</protein>
<evidence type="ECO:0000256" key="2">
    <source>
        <dbReference type="ARBA" id="ARBA00034247"/>
    </source>
</evidence>
<dbReference type="InterPro" id="IPR043128">
    <property type="entry name" value="Rev_trsase/Diguanyl_cyclase"/>
</dbReference>
<sequence>MTRSLVLWVWMGLAGLGPVQASERPDWQVLERNVLAQPGPAAQVLRAWAVRLPVGSEEHDAIQALMGSAQLRLGDDVGLSHTLDTLRHGGQLAQALGDCLQGERLYVQGDAEQAERWLKRAMAGWPDAALRTAIPRLRCVEWLARVKTERHQFIEAANLYRRAIGDGKTLSLWRQSLLLSGLAQTLLYVGQWEQAQRLNTEAAGLLDQMPDALAQSEVSRVESLLYAMVPNRADEDRSLQAMEDAVSQARLADVVAQEVKTLAELAGKHVQRGDVVRGQQLAAQALELAQRERAPYLIDLAQGYLGLSLVVMNRQDEGLRLMQGVLDRLQSAGRLTPMLELLKQQAWALERVKAPELALRAHRQAQALAAEMTLNEQQAQLLALQAELDAAQIEHDRRELEAQRQLNAQALQGRQLQVRVWSAGLVILLLLLPLMWRWYARSRAAQRALAVITSQLQHQSLTDALTGLPNRRHWHQHVAHQPQASGGLCLIDLDFFKHINDRHGHAVGDEVLVAVAQRLQALLPPPHTVVRWGGEEFLIRIVDTDAERMRVWVTRLLDVLSRKPVLTQAGPLHITGSLGWGVFPVAPHGVEVPWDTALAWVDALMYHAKQQGRHRAWGLWSSQSTDVDAIAAGVNDPGRTPVAEGLRLVEQRGPGAVQ</sequence>
<feature type="coiled-coil region" evidence="3">
    <location>
        <begin position="367"/>
        <end position="403"/>
    </location>
</feature>
<dbReference type="Gene3D" id="1.25.40.10">
    <property type="entry name" value="Tetratricopeptide repeat domain"/>
    <property type="match status" value="1"/>
</dbReference>
<gene>
    <name evidence="6" type="ORF">VITFI_CDS0391</name>
</gene>
<evidence type="ECO:0000313" key="7">
    <source>
        <dbReference type="Proteomes" id="UP000199729"/>
    </source>
</evidence>
<dbReference type="KEGG" id="vff:VITFI_CDS0391"/>
<dbReference type="EMBL" id="CP022423">
    <property type="protein sequence ID" value="ASM76170.1"/>
    <property type="molecule type" value="Genomic_DNA"/>
</dbReference>
<dbReference type="Proteomes" id="UP000199729">
    <property type="component" value="Chromosome"/>
</dbReference>
<organism evidence="6 7">
    <name type="scientific">Vitreoscilla filiformis</name>
    <dbReference type="NCBI Taxonomy" id="63"/>
    <lineage>
        <taxon>Bacteria</taxon>
        <taxon>Pseudomonadati</taxon>
        <taxon>Pseudomonadota</taxon>
        <taxon>Betaproteobacteria</taxon>
        <taxon>Neisseriales</taxon>
        <taxon>Neisseriaceae</taxon>
        <taxon>Vitreoscilla</taxon>
    </lineage>
</organism>
<keyword evidence="3" id="KW-0175">Coiled coil</keyword>
<evidence type="ECO:0000313" key="6">
    <source>
        <dbReference type="EMBL" id="ASM76170.1"/>
    </source>
</evidence>
<keyword evidence="4" id="KW-0472">Membrane</keyword>
<evidence type="ECO:0000256" key="1">
    <source>
        <dbReference type="ARBA" id="ARBA00012528"/>
    </source>
</evidence>
<dbReference type="OrthoDB" id="8522032at2"/>
<dbReference type="NCBIfam" id="TIGR00254">
    <property type="entry name" value="GGDEF"/>
    <property type="match status" value="1"/>
</dbReference>
<evidence type="ECO:0000256" key="3">
    <source>
        <dbReference type="SAM" id="Coils"/>
    </source>
</evidence>
<dbReference type="InterPro" id="IPR029787">
    <property type="entry name" value="Nucleotide_cyclase"/>
</dbReference>